<comment type="caution">
    <text evidence="1">The sequence shown here is derived from an EMBL/GenBank/DDBJ whole genome shotgun (WGS) entry which is preliminary data.</text>
</comment>
<dbReference type="EMBL" id="CAJJDM010000105">
    <property type="protein sequence ID" value="CAD8096939.1"/>
    <property type="molecule type" value="Genomic_DNA"/>
</dbReference>
<evidence type="ECO:0000313" key="2">
    <source>
        <dbReference type="Proteomes" id="UP000688137"/>
    </source>
</evidence>
<dbReference type="Proteomes" id="UP000688137">
    <property type="component" value="Unassembled WGS sequence"/>
</dbReference>
<protein>
    <submittedName>
        <fullName evidence="1">Uncharacterized protein</fullName>
    </submittedName>
</protein>
<accession>A0A8S1NZ92</accession>
<organism evidence="1 2">
    <name type="scientific">Paramecium primaurelia</name>
    <dbReference type="NCBI Taxonomy" id="5886"/>
    <lineage>
        <taxon>Eukaryota</taxon>
        <taxon>Sar</taxon>
        <taxon>Alveolata</taxon>
        <taxon>Ciliophora</taxon>
        <taxon>Intramacronucleata</taxon>
        <taxon>Oligohymenophorea</taxon>
        <taxon>Peniculida</taxon>
        <taxon>Parameciidae</taxon>
        <taxon>Paramecium</taxon>
    </lineage>
</organism>
<gene>
    <name evidence="1" type="ORF">PPRIM_AZ9-3.1.T1020178</name>
</gene>
<proteinExistence type="predicted"/>
<name>A0A8S1NZ92_PARPR</name>
<dbReference type="AlphaFoldDB" id="A0A8S1NZ92"/>
<sequence length="56" mass="6834">MEMIKNRTNQLLDLEEQDYMKYIKKINKYKQRSGQKKLGSRIKFEIDLKNKGKEIK</sequence>
<keyword evidence="2" id="KW-1185">Reference proteome</keyword>
<evidence type="ECO:0000313" key="1">
    <source>
        <dbReference type="EMBL" id="CAD8096939.1"/>
    </source>
</evidence>
<reference evidence="1" key="1">
    <citation type="submission" date="2021-01" db="EMBL/GenBank/DDBJ databases">
        <authorList>
            <consortium name="Genoscope - CEA"/>
            <person name="William W."/>
        </authorList>
    </citation>
    <scope>NUCLEOTIDE SEQUENCE</scope>
</reference>